<feature type="coiled-coil region" evidence="1">
    <location>
        <begin position="28"/>
        <end position="55"/>
    </location>
</feature>
<keyword evidence="1" id="KW-0175">Coiled coil</keyword>
<accession>A0A1F2PDD8</accession>
<dbReference type="EMBL" id="LKEU01000043">
    <property type="protein sequence ID" value="OFV69278.1"/>
    <property type="molecule type" value="Genomic_DNA"/>
</dbReference>
<gene>
    <name evidence="2" type="ORF">ACWI_33220</name>
</gene>
<evidence type="ECO:0000313" key="2">
    <source>
        <dbReference type="EMBL" id="OFV69278.1"/>
    </source>
</evidence>
<reference evidence="2 3" key="1">
    <citation type="submission" date="2015-09" db="EMBL/GenBank/DDBJ databases">
        <title>Genome sequence of Acetobacterium wieringae DSM 1911.</title>
        <authorList>
            <person name="Poehlein A."/>
            <person name="Bengelsdorf F.R."/>
            <person name="Schiel-Bengelsdorf B."/>
            <person name="Duerre P."/>
            <person name="Daniel R."/>
        </authorList>
    </citation>
    <scope>NUCLEOTIDE SEQUENCE [LARGE SCALE GENOMIC DNA]</scope>
    <source>
        <strain evidence="2 3">DSM 1911</strain>
    </source>
</reference>
<protein>
    <submittedName>
        <fullName evidence="2">Uncharacterized protein</fullName>
    </submittedName>
</protein>
<proteinExistence type="predicted"/>
<dbReference type="AlphaFoldDB" id="A0A1F2PDD8"/>
<dbReference type="Proteomes" id="UP000176244">
    <property type="component" value="Unassembled WGS sequence"/>
</dbReference>
<evidence type="ECO:0000313" key="3">
    <source>
        <dbReference type="Proteomes" id="UP000176244"/>
    </source>
</evidence>
<comment type="caution">
    <text evidence="2">The sequence shown here is derived from an EMBL/GenBank/DDBJ whole genome shotgun (WGS) entry which is preliminary data.</text>
</comment>
<evidence type="ECO:0000256" key="1">
    <source>
        <dbReference type="SAM" id="Coils"/>
    </source>
</evidence>
<name>A0A1F2PDD8_9FIRM</name>
<dbReference type="RefSeq" id="WP_070372572.1">
    <property type="nucleotide sequence ID" value="NZ_LKEU01000043.1"/>
</dbReference>
<sequence length="129" mass="15013">MTRLEDVSKGTMITVKSKEDFYFRVLTREDLERELKEKKVAKAKVKNDIELTKAEKLVAEFSFKKVLGYFGEVYEMHEDWQEAVMQDIEDSGIEVKKIEKAINEVFRNNPTFIEGEKLVFGEGKGRKNA</sequence>
<organism evidence="2 3">
    <name type="scientific">Acetobacterium wieringae</name>
    <dbReference type="NCBI Taxonomy" id="52694"/>
    <lineage>
        <taxon>Bacteria</taxon>
        <taxon>Bacillati</taxon>
        <taxon>Bacillota</taxon>
        <taxon>Clostridia</taxon>
        <taxon>Eubacteriales</taxon>
        <taxon>Eubacteriaceae</taxon>
        <taxon>Acetobacterium</taxon>
    </lineage>
</organism>